<dbReference type="STRING" id="610380.E2B7X2"/>
<organism evidence="3">
    <name type="scientific">Harpegnathos saltator</name>
    <name type="common">Jerdon's jumping ant</name>
    <dbReference type="NCBI Taxonomy" id="610380"/>
    <lineage>
        <taxon>Eukaryota</taxon>
        <taxon>Metazoa</taxon>
        <taxon>Ecdysozoa</taxon>
        <taxon>Arthropoda</taxon>
        <taxon>Hexapoda</taxon>
        <taxon>Insecta</taxon>
        <taxon>Pterygota</taxon>
        <taxon>Neoptera</taxon>
        <taxon>Endopterygota</taxon>
        <taxon>Hymenoptera</taxon>
        <taxon>Apocrita</taxon>
        <taxon>Aculeata</taxon>
        <taxon>Formicoidea</taxon>
        <taxon>Formicidae</taxon>
        <taxon>Ponerinae</taxon>
        <taxon>Ponerini</taxon>
        <taxon>Harpegnathos</taxon>
    </lineage>
</organism>
<evidence type="ECO:0000313" key="3">
    <source>
        <dbReference type="Proteomes" id="UP000008237"/>
    </source>
</evidence>
<protein>
    <submittedName>
        <fullName evidence="2">Uncharacterized protein</fullName>
    </submittedName>
</protein>
<reference evidence="2 3" key="1">
    <citation type="journal article" date="2010" name="Science">
        <title>Genomic comparison of the ants Camponotus floridanus and Harpegnathos saltator.</title>
        <authorList>
            <person name="Bonasio R."/>
            <person name="Zhang G."/>
            <person name="Ye C."/>
            <person name="Mutti N.S."/>
            <person name="Fang X."/>
            <person name="Qin N."/>
            <person name="Donahue G."/>
            <person name="Yang P."/>
            <person name="Li Q."/>
            <person name="Li C."/>
            <person name="Zhang P."/>
            <person name="Huang Z."/>
            <person name="Berger S.L."/>
            <person name="Reinberg D."/>
            <person name="Wang J."/>
            <person name="Liebig J."/>
        </authorList>
    </citation>
    <scope>NUCLEOTIDE SEQUENCE [LARGE SCALE GENOMIC DNA]</scope>
    <source>
        <strain evidence="2 3">R22 G/1</strain>
    </source>
</reference>
<evidence type="ECO:0000313" key="2">
    <source>
        <dbReference type="EMBL" id="EFN88210.1"/>
    </source>
</evidence>
<name>E2B7X2_HARSA</name>
<evidence type="ECO:0000256" key="1">
    <source>
        <dbReference type="SAM" id="MobiDB-lite"/>
    </source>
</evidence>
<sequence length="238" mass="27051">MTSYRSKPNGTGIKKRQAKETSAQDDYMVNYFVQHPHVATNKFQTLHANADLRGSWEQLVAHLNTMERNGKSKDITSWKSGEAMHLLTAGDERILNDIPESLTLRNNEIIEHDVNYTGNGSIPYTFIPDYEVLHDMGNVIEEGSSFNNIQTHSQIQNVETAECHREITEPPSAIQIDDPQRLTTVTQSSSKKRKRPQITRMNGWVYNCTMPEKICDPSRTPNFMYGDVYKGNVTNCGQ</sequence>
<dbReference type="AlphaFoldDB" id="E2B7X2"/>
<feature type="region of interest" description="Disordered" evidence="1">
    <location>
        <begin position="1"/>
        <end position="20"/>
    </location>
</feature>
<keyword evidence="3" id="KW-1185">Reference proteome</keyword>
<dbReference type="InParanoid" id="E2B7X2"/>
<gene>
    <name evidence="2" type="ORF">EAI_10397</name>
</gene>
<dbReference type="EMBL" id="GL446222">
    <property type="protein sequence ID" value="EFN88210.1"/>
    <property type="molecule type" value="Genomic_DNA"/>
</dbReference>
<dbReference type="Proteomes" id="UP000008237">
    <property type="component" value="Unassembled WGS sequence"/>
</dbReference>
<proteinExistence type="predicted"/>
<dbReference type="OrthoDB" id="7695594at2759"/>
<accession>E2B7X2</accession>